<feature type="compositionally biased region" description="Low complexity" evidence="9">
    <location>
        <begin position="1222"/>
        <end position="1254"/>
    </location>
</feature>
<dbReference type="GO" id="GO:0016042">
    <property type="term" value="P:lipid catabolic process"/>
    <property type="evidence" value="ECO:0007669"/>
    <property type="project" value="UniProtKB-UniRule"/>
</dbReference>
<keyword evidence="1" id="KW-0479">Metal-binding</keyword>
<evidence type="ECO:0000256" key="2">
    <source>
        <dbReference type="ARBA" id="ARBA00022771"/>
    </source>
</evidence>
<dbReference type="CDD" id="cd07199">
    <property type="entry name" value="Pat17_PNPLA8_PNPLA9_like"/>
    <property type="match status" value="1"/>
</dbReference>
<dbReference type="GO" id="GO:0047499">
    <property type="term" value="F:calcium-independent phospholipase A2 activity"/>
    <property type="evidence" value="ECO:0007669"/>
    <property type="project" value="TreeGrafter"/>
</dbReference>
<protein>
    <recommendedName>
        <fullName evidence="14">PNPLA domain-containing protein</fullName>
    </recommendedName>
</protein>
<evidence type="ECO:0000256" key="8">
    <source>
        <dbReference type="PROSITE-ProRule" id="PRU01161"/>
    </source>
</evidence>
<dbReference type="PANTHER" id="PTHR24185">
    <property type="entry name" value="CALCIUM-INDEPENDENT PHOSPHOLIPASE A2-GAMMA"/>
    <property type="match status" value="1"/>
</dbReference>
<dbReference type="RefSeq" id="XP_060297845.1">
    <property type="nucleotide sequence ID" value="XM_060433712.1"/>
</dbReference>
<name>A0AA40ATV6_9PEZI</name>
<dbReference type="GeneID" id="85316982"/>
<dbReference type="PROSITE" id="PS00518">
    <property type="entry name" value="ZF_RING_1"/>
    <property type="match status" value="1"/>
</dbReference>
<feature type="active site" description="Proton acceptor" evidence="8">
    <location>
        <position position="897"/>
    </location>
</feature>
<dbReference type="EMBL" id="JAUIRO010000003">
    <property type="protein sequence ID" value="KAK0721921.1"/>
    <property type="molecule type" value="Genomic_DNA"/>
</dbReference>
<feature type="region of interest" description="Disordered" evidence="9">
    <location>
        <begin position="1195"/>
        <end position="1285"/>
    </location>
</feature>
<feature type="domain" description="RING-type" evidence="10">
    <location>
        <begin position="636"/>
        <end position="679"/>
    </location>
</feature>
<keyword evidence="4" id="KW-0862">Zinc</keyword>
<evidence type="ECO:0000256" key="4">
    <source>
        <dbReference type="ARBA" id="ARBA00022833"/>
    </source>
</evidence>
<sequence>MDQLAPGTNKPCCVCDRNVRTWNCVQCANDAFCDECWVKERPHRAGAVGIDGRPHEKVDPEVVQRLTQIFGHDRSLEEQEALHESDINTTWFGVLKGSNQQFLHYSNRLINIMRESQTGDFAERFPHLVSFVGQTGAGKSTVIKMLINREQACTNTRPHHADIFSAPVTGLVHDNIPTTGDVHLYSDPSTYSGRRPILYADCEGMSGGEKLPRGVACKEKLEAAKATTRVAKSKLRKPLEWANGAKPQSRDYAVKRLYPRILYTFSDVVVFVLREVRTFETEVLQKLVEWAYSSIDKSINQPNLPHIIIALNATENAIDEKQWDLKVATEKLLDDYKDSIHQVQKLQNIVASLKTIDKNISSTKELLEYYYSSITVVRIPTKGRYMLIDDQIGKLHAVIRQKCSTSFAHKKSVRMLLNAERLQQYVNSAYDHFSRRLDEPFDFVKEALRHNPMPRDFRGHILNLMLSIYNDVDSFKDRRCGEKLLKLLSWPIASCVMLAAAREDLQGSYKTLLWNTFYMPIKAAYDEFCEQWLRCGFSQNGSTCCVVKNLHKKGHQARSGKIFSKGSYSPEFSSDVFFDDWMLVINAHLGILIRKLNEFGADVQERELVARLHRTEIETFYRKLDSVAKVKSHATCLCCVRKVPEHVLPCGHVLCDACVQSIGDDVGGCVFEVRYCPLHPQYAKWYDNPVRIKFKPKDAGVRLLCLDGGGIRGIVELVILRAIEKELGDLIPVQNFFDLIVGTSTGGIIALGLGVKNWRVSTCIAHFKKLCKDAFTARPLKRLALVSHKSYYKSTPFELALKAAFDDQSLLFGGSSSELRTPVKVAVTSTAATENRPVILTNYNSSGVKREKLPYQFLRSQDPATELKLWEAARATSAAPLYFKPFIKAETGVPFTDGAIHHNCPAWVAHCERQVLWEDVRNRQPDILLSLGTGLSSQPLAQSANVEAEIKKAERTLQKRSTSGFTYMWRTAYGILDSQLNSEQTWRDFSNKMLPRGWSTEEERRYMRINVQLKGDRPNLDQVTELQSLEDQAVQSISRNPDIRETAHRLVASSFYYERHSGIHQELSGNFTTRGYIHCRFDKGSQDIKGLGQILRNCYNGDFEPFFLVQENYGLADETYKEFAIPPATLDDMCRRGLFDMPTEVTVEASIHSSATRMALCLQEHSYLKSGIPQAERYLSISGFPREIFMQEDKKPLPPVPEAEATAPARKASADGASTSVPTLSTTTGGATSPGSSSSLAGITAEQQQQQQQQGGVLSRPESTSTTSSAEKDQPLKQRSGIFSLGRNSTLSDLSLRGRFASSRPKSDENKHHPHPYSHTRNSTVTLVASPDPLSTPMFTAPRVDEEDGEEDEEEDEESKQSGHSEERPSADATPLDDDWSRDEPWAVTVGIDDDNFGGQAARRRSGGSVGRTKAQALGFGLAVLEVDIPDTDGRLF</sequence>
<proteinExistence type="predicted"/>
<dbReference type="PANTHER" id="PTHR24185:SF1">
    <property type="entry name" value="CALCIUM-INDEPENDENT PHOSPHOLIPASE A2-GAMMA"/>
    <property type="match status" value="1"/>
</dbReference>
<dbReference type="PROSITE" id="PS50089">
    <property type="entry name" value="ZF_RING_2"/>
    <property type="match status" value="1"/>
</dbReference>
<evidence type="ECO:0000256" key="9">
    <source>
        <dbReference type="SAM" id="MobiDB-lite"/>
    </source>
</evidence>
<comment type="caution">
    <text evidence="12">The sequence shown here is derived from an EMBL/GenBank/DDBJ whole genome shotgun (WGS) entry which is preliminary data.</text>
</comment>
<organism evidence="12 13">
    <name type="scientific">Lasiosphaeria miniovina</name>
    <dbReference type="NCBI Taxonomy" id="1954250"/>
    <lineage>
        <taxon>Eukaryota</taxon>
        <taxon>Fungi</taxon>
        <taxon>Dikarya</taxon>
        <taxon>Ascomycota</taxon>
        <taxon>Pezizomycotina</taxon>
        <taxon>Sordariomycetes</taxon>
        <taxon>Sordariomycetidae</taxon>
        <taxon>Sordariales</taxon>
        <taxon>Lasiosphaeriaceae</taxon>
        <taxon>Lasiosphaeria</taxon>
    </lineage>
</organism>
<dbReference type="GO" id="GO:0008270">
    <property type="term" value="F:zinc ion binding"/>
    <property type="evidence" value="ECO:0007669"/>
    <property type="project" value="UniProtKB-KW"/>
</dbReference>
<accession>A0AA40ATV6</accession>
<evidence type="ECO:0000256" key="3">
    <source>
        <dbReference type="ARBA" id="ARBA00022801"/>
    </source>
</evidence>
<dbReference type="PROSITE" id="PS51635">
    <property type="entry name" value="PNPLA"/>
    <property type="match status" value="1"/>
</dbReference>
<dbReference type="SUPFAM" id="SSF52151">
    <property type="entry name" value="FabD/lysophospholipase-like"/>
    <property type="match status" value="1"/>
</dbReference>
<dbReference type="InterPro" id="IPR016035">
    <property type="entry name" value="Acyl_Trfase/lysoPLipase"/>
</dbReference>
<evidence type="ECO:0000259" key="11">
    <source>
        <dbReference type="PROSITE" id="PS51635"/>
    </source>
</evidence>
<feature type="compositionally biased region" description="Basic and acidic residues" evidence="9">
    <location>
        <begin position="1359"/>
        <end position="1370"/>
    </location>
</feature>
<dbReference type="CDD" id="cd19757">
    <property type="entry name" value="Bbox1"/>
    <property type="match status" value="1"/>
</dbReference>
<evidence type="ECO:0008006" key="14">
    <source>
        <dbReference type="Google" id="ProtNLM"/>
    </source>
</evidence>
<dbReference type="Proteomes" id="UP001172101">
    <property type="component" value="Unassembled WGS sequence"/>
</dbReference>
<dbReference type="GO" id="GO:0016020">
    <property type="term" value="C:membrane"/>
    <property type="evidence" value="ECO:0007669"/>
    <property type="project" value="TreeGrafter"/>
</dbReference>
<feature type="compositionally biased region" description="Acidic residues" evidence="9">
    <location>
        <begin position="1345"/>
        <end position="1358"/>
    </location>
</feature>
<evidence type="ECO:0000256" key="1">
    <source>
        <dbReference type="ARBA" id="ARBA00022723"/>
    </source>
</evidence>
<dbReference type="Pfam" id="PF01734">
    <property type="entry name" value="Patatin"/>
    <property type="match status" value="1"/>
</dbReference>
<keyword evidence="6 8" id="KW-0443">Lipid metabolism</keyword>
<dbReference type="GO" id="GO:0019369">
    <property type="term" value="P:arachidonate metabolic process"/>
    <property type="evidence" value="ECO:0007669"/>
    <property type="project" value="TreeGrafter"/>
</dbReference>
<keyword evidence="3 8" id="KW-0378">Hydrolase</keyword>
<evidence type="ECO:0000259" key="10">
    <source>
        <dbReference type="PROSITE" id="PS50089"/>
    </source>
</evidence>
<dbReference type="Gene3D" id="3.40.1090.10">
    <property type="entry name" value="Cytosolic phospholipase A2 catalytic domain"/>
    <property type="match status" value="1"/>
</dbReference>
<dbReference type="Gene3D" id="3.40.50.300">
    <property type="entry name" value="P-loop containing nucleotide triphosphate hydrolases"/>
    <property type="match status" value="1"/>
</dbReference>
<evidence type="ECO:0000256" key="6">
    <source>
        <dbReference type="ARBA" id="ARBA00023098"/>
    </source>
</evidence>
<reference evidence="12" key="1">
    <citation type="submission" date="2023-06" db="EMBL/GenBank/DDBJ databases">
        <title>Genome-scale phylogeny and comparative genomics of the fungal order Sordariales.</title>
        <authorList>
            <consortium name="Lawrence Berkeley National Laboratory"/>
            <person name="Hensen N."/>
            <person name="Bonometti L."/>
            <person name="Westerberg I."/>
            <person name="Brannstrom I.O."/>
            <person name="Guillou S."/>
            <person name="Cros-Aarteil S."/>
            <person name="Calhoun S."/>
            <person name="Haridas S."/>
            <person name="Kuo A."/>
            <person name="Mondo S."/>
            <person name="Pangilinan J."/>
            <person name="Riley R."/>
            <person name="LaButti K."/>
            <person name="Andreopoulos B."/>
            <person name="Lipzen A."/>
            <person name="Chen C."/>
            <person name="Yanf M."/>
            <person name="Daum C."/>
            <person name="Ng V."/>
            <person name="Clum A."/>
            <person name="Steindorff A."/>
            <person name="Ohm R."/>
            <person name="Martin F."/>
            <person name="Silar P."/>
            <person name="Natvig D."/>
            <person name="Lalanne C."/>
            <person name="Gautier V."/>
            <person name="Ament-velasquez S.L."/>
            <person name="Kruys A."/>
            <person name="Hutchinson M.I."/>
            <person name="Powell A.J."/>
            <person name="Barry K."/>
            <person name="Miller A.N."/>
            <person name="Grigoriev I.V."/>
            <person name="Debuchy R."/>
            <person name="Gladieux P."/>
            <person name="Thoren M.H."/>
            <person name="Johannesson H."/>
        </authorList>
    </citation>
    <scope>NUCLEOTIDE SEQUENCE</scope>
    <source>
        <strain evidence="12">SMH2392-1A</strain>
    </source>
</reference>
<keyword evidence="13" id="KW-1185">Reference proteome</keyword>
<feature type="active site" description="Nucleophile" evidence="8">
    <location>
        <position position="744"/>
    </location>
</feature>
<evidence type="ECO:0000313" key="13">
    <source>
        <dbReference type="Proteomes" id="UP001172101"/>
    </source>
</evidence>
<keyword evidence="2 7" id="KW-0863">Zinc-finger</keyword>
<feature type="short sequence motif" description="DGA/G" evidence="8">
    <location>
        <begin position="897"/>
        <end position="899"/>
    </location>
</feature>
<dbReference type="GO" id="GO:0046486">
    <property type="term" value="P:glycerolipid metabolic process"/>
    <property type="evidence" value="ECO:0007669"/>
    <property type="project" value="UniProtKB-ARBA"/>
</dbReference>
<dbReference type="InterPro" id="IPR001841">
    <property type="entry name" value="Znf_RING"/>
</dbReference>
<dbReference type="CDD" id="cd16449">
    <property type="entry name" value="RING-HC"/>
    <property type="match status" value="1"/>
</dbReference>
<dbReference type="InterPro" id="IPR002641">
    <property type="entry name" value="PNPLA_dom"/>
</dbReference>
<gene>
    <name evidence="12" type="ORF">B0T26DRAFT_195870</name>
</gene>
<evidence type="ECO:0000256" key="7">
    <source>
        <dbReference type="PROSITE-ProRule" id="PRU00175"/>
    </source>
</evidence>
<feature type="short sequence motif" description="GXGXXG" evidence="8">
    <location>
        <begin position="708"/>
        <end position="713"/>
    </location>
</feature>
<dbReference type="InterPro" id="IPR027417">
    <property type="entry name" value="P-loop_NTPase"/>
</dbReference>
<dbReference type="InterPro" id="IPR017907">
    <property type="entry name" value="Znf_RING_CS"/>
</dbReference>
<feature type="domain" description="PNPLA" evidence="11">
    <location>
        <begin position="704"/>
        <end position="910"/>
    </location>
</feature>
<keyword evidence="5 8" id="KW-0442">Lipid degradation</keyword>
<feature type="short sequence motif" description="GXSXG" evidence="8">
    <location>
        <begin position="742"/>
        <end position="746"/>
    </location>
</feature>
<evidence type="ECO:0000256" key="5">
    <source>
        <dbReference type="ARBA" id="ARBA00022963"/>
    </source>
</evidence>
<dbReference type="SUPFAM" id="SSF52540">
    <property type="entry name" value="P-loop containing nucleoside triphosphate hydrolases"/>
    <property type="match status" value="1"/>
</dbReference>
<evidence type="ECO:0000313" key="12">
    <source>
        <dbReference type="EMBL" id="KAK0721921.1"/>
    </source>
</evidence>
<feature type="region of interest" description="Disordered" evidence="9">
    <location>
        <begin position="1301"/>
        <end position="1413"/>
    </location>
</feature>